<dbReference type="InterPro" id="IPR020904">
    <property type="entry name" value="Sc_DH/Rdtase_CS"/>
</dbReference>
<dbReference type="InterPro" id="IPR002347">
    <property type="entry name" value="SDR_fam"/>
</dbReference>
<evidence type="ECO:0000313" key="6">
    <source>
        <dbReference type="Proteomes" id="UP000219621"/>
    </source>
</evidence>
<dbReference type="FunFam" id="3.40.50.720:FF:000084">
    <property type="entry name" value="Short-chain dehydrogenase reductase"/>
    <property type="match status" value="1"/>
</dbReference>
<dbReference type="Proteomes" id="UP000219621">
    <property type="component" value="Unassembled WGS sequence"/>
</dbReference>
<sequence>MTRVRGSVPQAAGEFAGKRIVVTGGTKGTGAAVVRRLVSAGAAVVTAARGDRPGDIAEGVTLIRADLGTDAGCSVLAEAARDVLGGVDILVHVLGGSSAPSGGFMALDDAMWAKELSLNLLSAVRLDRFLVPAMVAGGKGVVIHTSSIQRSLPLHDSTIAYAAAKAALSTYSKALSKEVGPKGVRVVSVAPGWIYTSAAEALVRRIAEGAAISGDAARQSILDSLGGIPLGRPAQPEEVAELIAFLASDRASAIHGTEYVIDGGTIPTV</sequence>
<dbReference type="NCBIfam" id="NF005095">
    <property type="entry name" value="PRK06523.1"/>
    <property type="match status" value="1"/>
</dbReference>
<accession>A0A286GEG0</accession>
<evidence type="ECO:0000313" key="5">
    <source>
        <dbReference type="EMBL" id="SOD93915.1"/>
    </source>
</evidence>
<dbReference type="PRINTS" id="PR00081">
    <property type="entry name" value="GDHRDH"/>
</dbReference>
<dbReference type="Gene3D" id="3.40.50.720">
    <property type="entry name" value="NAD(P)-binding Rossmann-like Domain"/>
    <property type="match status" value="1"/>
</dbReference>
<dbReference type="OrthoDB" id="8959163at2"/>
<keyword evidence="4" id="KW-0520">NAD</keyword>
<gene>
    <name evidence="5" type="ORF">SAMN05421508_103262</name>
</gene>
<keyword evidence="2" id="KW-0058">Aromatic hydrocarbons catabolism</keyword>
<dbReference type="AlphaFoldDB" id="A0A286GEG0"/>
<organism evidence="5 6">
    <name type="scientific">Caenispirillum bisanense</name>
    <dbReference type="NCBI Taxonomy" id="414052"/>
    <lineage>
        <taxon>Bacteria</taxon>
        <taxon>Pseudomonadati</taxon>
        <taxon>Pseudomonadota</taxon>
        <taxon>Alphaproteobacteria</taxon>
        <taxon>Rhodospirillales</taxon>
        <taxon>Novispirillaceae</taxon>
        <taxon>Caenispirillum</taxon>
    </lineage>
</organism>
<dbReference type="PROSITE" id="PS00061">
    <property type="entry name" value="ADH_SHORT"/>
    <property type="match status" value="1"/>
</dbReference>
<dbReference type="SUPFAM" id="SSF51735">
    <property type="entry name" value="NAD(P)-binding Rossmann-fold domains"/>
    <property type="match status" value="1"/>
</dbReference>
<name>A0A286GEG0_9PROT</name>
<dbReference type="PANTHER" id="PTHR43943:SF17">
    <property type="entry name" value="3-PHENYLPROPIONATE-DIHYDRODIOL_CINNAMIC ACID-DIHYDRODIOL DEHYDROGENASE"/>
    <property type="match status" value="1"/>
</dbReference>
<dbReference type="PRINTS" id="PR00080">
    <property type="entry name" value="SDRFAMILY"/>
</dbReference>
<protein>
    <submittedName>
        <fullName evidence="5">NAD(P)-dependent dehydrogenase, short-chain alcohol dehydrogenase family</fullName>
    </submittedName>
</protein>
<evidence type="ECO:0000256" key="4">
    <source>
        <dbReference type="ARBA" id="ARBA00023027"/>
    </source>
</evidence>
<dbReference type="EMBL" id="OCNJ01000003">
    <property type="protein sequence ID" value="SOD93915.1"/>
    <property type="molecule type" value="Genomic_DNA"/>
</dbReference>
<comment type="similarity">
    <text evidence="1">Belongs to the short-chain dehydrogenases/reductases (SDR) family.</text>
</comment>
<proteinExistence type="inferred from homology"/>
<evidence type="ECO:0000256" key="1">
    <source>
        <dbReference type="ARBA" id="ARBA00006484"/>
    </source>
</evidence>
<reference evidence="5 6" key="1">
    <citation type="submission" date="2017-09" db="EMBL/GenBank/DDBJ databases">
        <authorList>
            <person name="Ehlers B."/>
            <person name="Leendertz F.H."/>
        </authorList>
    </citation>
    <scope>NUCLEOTIDE SEQUENCE [LARGE SCALE GENOMIC DNA]</scope>
    <source>
        <strain evidence="5 6">USBA 140</strain>
    </source>
</reference>
<dbReference type="RefSeq" id="WP_097278644.1">
    <property type="nucleotide sequence ID" value="NZ_OCNJ01000003.1"/>
</dbReference>
<evidence type="ECO:0000256" key="3">
    <source>
        <dbReference type="ARBA" id="ARBA00023002"/>
    </source>
</evidence>
<dbReference type="GO" id="GO:0016491">
    <property type="term" value="F:oxidoreductase activity"/>
    <property type="evidence" value="ECO:0007669"/>
    <property type="project" value="UniProtKB-KW"/>
</dbReference>
<keyword evidence="3" id="KW-0560">Oxidoreductase</keyword>
<dbReference type="InterPro" id="IPR036291">
    <property type="entry name" value="NAD(P)-bd_dom_sf"/>
</dbReference>
<evidence type="ECO:0000256" key="2">
    <source>
        <dbReference type="ARBA" id="ARBA00022797"/>
    </source>
</evidence>
<keyword evidence="6" id="KW-1185">Reference proteome</keyword>
<dbReference type="Pfam" id="PF13561">
    <property type="entry name" value="adh_short_C2"/>
    <property type="match status" value="1"/>
</dbReference>
<dbReference type="PANTHER" id="PTHR43943">
    <property type="entry name" value="DEHYDROGENASE/REDUCTASE (SDR FAMILY) MEMBER 4"/>
    <property type="match status" value="1"/>
</dbReference>